<dbReference type="AlphaFoldDB" id="A0A0D3IQ10"/>
<dbReference type="GeneID" id="17259491"/>
<reference evidence="2" key="1">
    <citation type="journal article" date="2013" name="Nature">
        <title>Pan genome of the phytoplankton Emiliania underpins its global distribution.</title>
        <authorList>
            <person name="Read B.A."/>
            <person name="Kegel J."/>
            <person name="Klute M.J."/>
            <person name="Kuo A."/>
            <person name="Lefebvre S.C."/>
            <person name="Maumus F."/>
            <person name="Mayer C."/>
            <person name="Miller J."/>
            <person name="Monier A."/>
            <person name="Salamov A."/>
            <person name="Young J."/>
            <person name="Aguilar M."/>
            <person name="Claverie J.M."/>
            <person name="Frickenhaus S."/>
            <person name="Gonzalez K."/>
            <person name="Herman E.K."/>
            <person name="Lin Y.C."/>
            <person name="Napier J."/>
            <person name="Ogata H."/>
            <person name="Sarno A.F."/>
            <person name="Shmutz J."/>
            <person name="Schroeder D."/>
            <person name="de Vargas C."/>
            <person name="Verret F."/>
            <person name="von Dassow P."/>
            <person name="Valentin K."/>
            <person name="Van de Peer Y."/>
            <person name="Wheeler G."/>
            <person name="Dacks J.B."/>
            <person name="Delwiche C.F."/>
            <person name="Dyhrman S.T."/>
            <person name="Glockner G."/>
            <person name="John U."/>
            <person name="Richards T."/>
            <person name="Worden A.Z."/>
            <person name="Zhang X."/>
            <person name="Grigoriev I.V."/>
            <person name="Allen A.E."/>
            <person name="Bidle K."/>
            <person name="Borodovsky M."/>
            <person name="Bowler C."/>
            <person name="Brownlee C."/>
            <person name="Cock J.M."/>
            <person name="Elias M."/>
            <person name="Gladyshev V.N."/>
            <person name="Groth M."/>
            <person name="Guda C."/>
            <person name="Hadaegh A."/>
            <person name="Iglesias-Rodriguez M.D."/>
            <person name="Jenkins J."/>
            <person name="Jones B.M."/>
            <person name="Lawson T."/>
            <person name="Leese F."/>
            <person name="Lindquist E."/>
            <person name="Lobanov A."/>
            <person name="Lomsadze A."/>
            <person name="Malik S.B."/>
            <person name="Marsh M.E."/>
            <person name="Mackinder L."/>
            <person name="Mock T."/>
            <person name="Mueller-Roeber B."/>
            <person name="Pagarete A."/>
            <person name="Parker M."/>
            <person name="Probert I."/>
            <person name="Quesneville H."/>
            <person name="Raines C."/>
            <person name="Rensing S.A."/>
            <person name="Riano-Pachon D.M."/>
            <person name="Richier S."/>
            <person name="Rokitta S."/>
            <person name="Shiraiwa Y."/>
            <person name="Soanes D.M."/>
            <person name="van der Giezen M."/>
            <person name="Wahlund T.M."/>
            <person name="Williams B."/>
            <person name="Wilson W."/>
            <person name="Wolfe G."/>
            <person name="Wurch L.L."/>
        </authorList>
    </citation>
    <scope>NUCLEOTIDE SEQUENCE</scope>
</reference>
<dbReference type="eggNOG" id="KOG2793">
    <property type="taxonomic scope" value="Eukaryota"/>
</dbReference>
<dbReference type="InterPro" id="IPR019410">
    <property type="entry name" value="Methyltransf_16"/>
</dbReference>
<sequence length="198" mass="20702">MPHAGATLHISQGALSHTTWSTGAGTVVWEAADATVRHLDTSFAPNGLRGKRVVELGAGTGVCGIACAALGATVVLTDLPEVLPIAKSNAAASPWHERISVQPLNWADAAVPDALTCADLVVACDCIYQPAAYGALASVLAALSSPCLIAWRPRGKREADFLAQVTTAFALERVAHAQERETSLAWLRPVDANINSTW</sequence>
<evidence type="ECO:0000313" key="2">
    <source>
        <dbReference type="Proteomes" id="UP000013827"/>
    </source>
</evidence>
<proteinExistence type="predicted"/>
<name>A0A0D3IQ10_EMIH1</name>
<dbReference type="PaxDb" id="2903-EOD13345"/>
<organism evidence="1 2">
    <name type="scientific">Emiliania huxleyi (strain CCMP1516)</name>
    <dbReference type="NCBI Taxonomy" id="280463"/>
    <lineage>
        <taxon>Eukaryota</taxon>
        <taxon>Haptista</taxon>
        <taxon>Haptophyta</taxon>
        <taxon>Prymnesiophyceae</taxon>
        <taxon>Isochrysidales</taxon>
        <taxon>Noelaerhabdaceae</taxon>
        <taxon>Emiliania</taxon>
    </lineage>
</organism>
<dbReference type="STRING" id="2903.R1DFN3"/>
<keyword evidence="2" id="KW-1185">Reference proteome</keyword>
<dbReference type="InterPro" id="IPR029063">
    <property type="entry name" value="SAM-dependent_MTases_sf"/>
</dbReference>
<reference evidence="1" key="2">
    <citation type="submission" date="2024-10" db="UniProtKB">
        <authorList>
            <consortium name="EnsemblProtists"/>
        </authorList>
    </citation>
    <scope>IDENTIFICATION</scope>
</reference>
<dbReference type="RefSeq" id="XP_005765774.1">
    <property type="nucleotide sequence ID" value="XM_005765717.1"/>
</dbReference>
<accession>A0A0D3IQ10</accession>
<dbReference type="Gene3D" id="3.40.50.150">
    <property type="entry name" value="Vaccinia Virus protein VP39"/>
    <property type="match status" value="1"/>
</dbReference>
<dbReference type="HOGENOM" id="CLU_1380353_0_0_1"/>
<dbReference type="Proteomes" id="UP000013827">
    <property type="component" value="Unassembled WGS sequence"/>
</dbReference>
<dbReference type="EnsemblProtists" id="EOD13345">
    <property type="protein sequence ID" value="EOD13345"/>
    <property type="gene ID" value="EMIHUDRAFT_371109"/>
</dbReference>
<dbReference type="Pfam" id="PF10294">
    <property type="entry name" value="Methyltransf_16"/>
    <property type="match status" value="1"/>
</dbReference>
<dbReference type="PANTHER" id="PTHR14614:SF132">
    <property type="entry name" value="PROTEIN-LYSINE METHYLTRANSFERASE C42C1.13"/>
    <property type="match status" value="1"/>
</dbReference>
<dbReference type="SUPFAM" id="SSF53335">
    <property type="entry name" value="S-adenosyl-L-methionine-dependent methyltransferases"/>
    <property type="match status" value="1"/>
</dbReference>
<protein>
    <submittedName>
        <fullName evidence="1">Uncharacterized protein</fullName>
    </submittedName>
</protein>
<dbReference type="KEGG" id="ehx:EMIHUDRAFT_371109"/>
<dbReference type="PANTHER" id="PTHR14614">
    <property type="entry name" value="HEPATOCELLULAR CARCINOMA-ASSOCIATED ANTIGEN"/>
    <property type="match status" value="1"/>
</dbReference>
<evidence type="ECO:0000313" key="1">
    <source>
        <dbReference type="EnsemblProtists" id="EOD13345"/>
    </source>
</evidence>